<dbReference type="HOGENOM" id="CLU_092975_0_0_1"/>
<dbReference type="PANTHER" id="PTHR33974">
    <property type="entry name" value="VASCULAR-RELATED UNKNOWN PROTEIN 1-RELATED"/>
    <property type="match status" value="1"/>
</dbReference>
<dbReference type="InterPro" id="IPR039280">
    <property type="entry name" value="VUP"/>
</dbReference>
<name>M1AGW2_SOLTU</name>
<dbReference type="ExpressionAtlas" id="M1AGW2">
    <property type="expression patterns" value="baseline"/>
</dbReference>
<evidence type="ECO:0000313" key="2">
    <source>
        <dbReference type="EnsemblPlants" id="PGSC0003DMT400022540"/>
    </source>
</evidence>
<evidence type="ECO:0000256" key="1">
    <source>
        <dbReference type="SAM" id="MobiDB-lite"/>
    </source>
</evidence>
<keyword evidence="3" id="KW-1185">Reference proteome</keyword>
<sequence length="155" mass="17779">MNQSENKSSSTNEDEQQEESGWTTYLEDFSLMNNQRENYDDDDNFSPNNYSLLSDAASNIAPWNNNNYCNINYNKLVMNDEYSPKKLNLKKLPRNKKINDPDLEDTASSPVNSPKGNEGSSRQFQEVHKVERGYTDLKKKGLCLVPLSMLVNYHG</sequence>
<dbReference type="PANTHER" id="PTHR33974:SF2">
    <property type="entry name" value="VASCULAR-RELATED UNKNOWN PROTEIN 1"/>
    <property type="match status" value="1"/>
</dbReference>
<dbReference type="Proteomes" id="UP000011115">
    <property type="component" value="Unassembled WGS sequence"/>
</dbReference>
<dbReference type="OrthoDB" id="779856at2759"/>
<feature type="compositionally biased region" description="Polar residues" evidence="1">
    <location>
        <begin position="1"/>
        <end position="11"/>
    </location>
</feature>
<feature type="compositionally biased region" description="Basic residues" evidence="1">
    <location>
        <begin position="87"/>
        <end position="96"/>
    </location>
</feature>
<feature type="compositionally biased region" description="Polar residues" evidence="1">
    <location>
        <begin position="106"/>
        <end position="124"/>
    </location>
</feature>
<dbReference type="EnsemblPlants" id="PGSC0003DMT400022540">
    <property type="protein sequence ID" value="PGSC0003DMT400022540"/>
    <property type="gene ID" value="PGSC0003DMG400008737"/>
</dbReference>
<protein>
    <submittedName>
        <fullName evidence="2">Uncharacterized protein</fullName>
    </submittedName>
</protein>
<reference evidence="3" key="1">
    <citation type="journal article" date="2011" name="Nature">
        <title>Genome sequence and analysis of the tuber crop potato.</title>
        <authorList>
            <consortium name="The Potato Genome Sequencing Consortium"/>
        </authorList>
    </citation>
    <scope>NUCLEOTIDE SEQUENCE [LARGE SCALE GENOMIC DNA]</scope>
    <source>
        <strain evidence="3">cv. DM1-3 516 R44</strain>
    </source>
</reference>
<feature type="region of interest" description="Disordered" evidence="1">
    <location>
        <begin position="1"/>
        <end position="25"/>
    </location>
</feature>
<dbReference type="AlphaFoldDB" id="M1AGW2"/>
<dbReference type="Gramene" id="PGSC0003DMT400022540">
    <property type="protein sequence ID" value="PGSC0003DMT400022540"/>
    <property type="gene ID" value="PGSC0003DMG400008737"/>
</dbReference>
<evidence type="ECO:0000313" key="3">
    <source>
        <dbReference type="Proteomes" id="UP000011115"/>
    </source>
</evidence>
<organism evidence="2 3">
    <name type="scientific">Solanum tuberosum</name>
    <name type="common">Potato</name>
    <dbReference type="NCBI Taxonomy" id="4113"/>
    <lineage>
        <taxon>Eukaryota</taxon>
        <taxon>Viridiplantae</taxon>
        <taxon>Streptophyta</taxon>
        <taxon>Embryophyta</taxon>
        <taxon>Tracheophyta</taxon>
        <taxon>Spermatophyta</taxon>
        <taxon>Magnoliopsida</taxon>
        <taxon>eudicotyledons</taxon>
        <taxon>Gunneridae</taxon>
        <taxon>Pentapetalae</taxon>
        <taxon>asterids</taxon>
        <taxon>lamiids</taxon>
        <taxon>Solanales</taxon>
        <taxon>Solanaceae</taxon>
        <taxon>Solanoideae</taxon>
        <taxon>Solaneae</taxon>
        <taxon>Solanum</taxon>
    </lineage>
</organism>
<accession>M1AGW2</accession>
<feature type="region of interest" description="Disordered" evidence="1">
    <location>
        <begin position="85"/>
        <end position="127"/>
    </location>
</feature>
<reference evidence="2" key="2">
    <citation type="submission" date="2015-06" db="UniProtKB">
        <authorList>
            <consortium name="EnsemblPlants"/>
        </authorList>
    </citation>
    <scope>IDENTIFICATION</scope>
    <source>
        <strain evidence="2">DM1-3 516 R44</strain>
    </source>
</reference>
<gene>
    <name evidence="2" type="primary">LOC102587935</name>
</gene>
<proteinExistence type="predicted"/>
<dbReference type="GO" id="GO:0010089">
    <property type="term" value="P:xylem development"/>
    <property type="evidence" value="ECO:0007669"/>
    <property type="project" value="InterPro"/>
</dbReference>